<proteinExistence type="predicted"/>
<organism evidence="1">
    <name type="scientific">Anguilla anguilla</name>
    <name type="common">European freshwater eel</name>
    <name type="synonym">Muraena anguilla</name>
    <dbReference type="NCBI Taxonomy" id="7936"/>
    <lineage>
        <taxon>Eukaryota</taxon>
        <taxon>Metazoa</taxon>
        <taxon>Chordata</taxon>
        <taxon>Craniata</taxon>
        <taxon>Vertebrata</taxon>
        <taxon>Euteleostomi</taxon>
        <taxon>Actinopterygii</taxon>
        <taxon>Neopterygii</taxon>
        <taxon>Teleostei</taxon>
        <taxon>Anguilliformes</taxon>
        <taxon>Anguillidae</taxon>
        <taxon>Anguilla</taxon>
    </lineage>
</organism>
<name>A0A0E9R9C9_ANGAN</name>
<accession>A0A0E9R9C9</accession>
<protein>
    <submittedName>
        <fullName evidence="1">Uncharacterized protein</fullName>
    </submittedName>
</protein>
<dbReference type="EMBL" id="GBXM01082458">
    <property type="protein sequence ID" value="JAH26119.1"/>
    <property type="molecule type" value="Transcribed_RNA"/>
</dbReference>
<dbReference type="EMBL" id="GBXM01074910">
    <property type="protein sequence ID" value="JAH33667.1"/>
    <property type="molecule type" value="Transcribed_RNA"/>
</dbReference>
<reference evidence="1" key="1">
    <citation type="submission" date="2014-11" db="EMBL/GenBank/DDBJ databases">
        <authorList>
            <person name="Amaro Gonzalez C."/>
        </authorList>
    </citation>
    <scope>NUCLEOTIDE SEQUENCE</scope>
</reference>
<dbReference type="EMBL" id="GBXM01063729">
    <property type="protein sequence ID" value="JAH44848.1"/>
    <property type="molecule type" value="Transcribed_RNA"/>
</dbReference>
<dbReference type="EMBL" id="GBXM01082846">
    <property type="protein sequence ID" value="JAH25731.1"/>
    <property type="molecule type" value="Transcribed_RNA"/>
</dbReference>
<reference evidence="1" key="2">
    <citation type="journal article" date="2015" name="Fish Shellfish Immunol.">
        <title>Early steps in the European eel (Anguilla anguilla)-Vibrio vulnificus interaction in the gills: Role of the RtxA13 toxin.</title>
        <authorList>
            <person name="Callol A."/>
            <person name="Pajuelo D."/>
            <person name="Ebbesson L."/>
            <person name="Teles M."/>
            <person name="MacKenzie S."/>
            <person name="Amaro C."/>
        </authorList>
    </citation>
    <scope>NUCLEOTIDE SEQUENCE</scope>
</reference>
<dbReference type="EMBL" id="GBXM01064146">
    <property type="protein sequence ID" value="JAH44431.1"/>
    <property type="molecule type" value="Transcribed_RNA"/>
</dbReference>
<dbReference type="AlphaFoldDB" id="A0A0E9R9C9"/>
<sequence length="28" mass="3025">MVFAPGIRVPEIPAVMSCVIGHCAIQER</sequence>
<evidence type="ECO:0000313" key="1">
    <source>
        <dbReference type="EMBL" id="JAH25731.1"/>
    </source>
</evidence>